<dbReference type="EMBL" id="BMAR01000009">
    <property type="protein sequence ID" value="GFR45307.1"/>
    <property type="molecule type" value="Genomic_DNA"/>
</dbReference>
<gene>
    <name evidence="1" type="ORF">Agub_g6667</name>
</gene>
<dbReference type="AlphaFoldDB" id="A0AAD3HLP0"/>
<feature type="non-terminal residue" evidence="1">
    <location>
        <position position="1"/>
    </location>
</feature>
<proteinExistence type="predicted"/>
<dbReference type="Proteomes" id="UP001054857">
    <property type="component" value="Unassembled WGS sequence"/>
</dbReference>
<evidence type="ECO:0000313" key="1">
    <source>
        <dbReference type="EMBL" id="GFR45307.1"/>
    </source>
</evidence>
<keyword evidence="2" id="KW-1185">Reference proteome</keyword>
<accession>A0AAD3HLP0</accession>
<name>A0AAD3HLP0_9CHLO</name>
<reference evidence="1 2" key="1">
    <citation type="journal article" date="2021" name="Sci. Rep.">
        <title>Genome sequencing of the multicellular alga Astrephomene provides insights into convergent evolution of germ-soma differentiation.</title>
        <authorList>
            <person name="Yamashita S."/>
            <person name="Yamamoto K."/>
            <person name="Matsuzaki R."/>
            <person name="Suzuki S."/>
            <person name="Yamaguchi H."/>
            <person name="Hirooka S."/>
            <person name="Minakuchi Y."/>
            <person name="Miyagishima S."/>
            <person name="Kawachi M."/>
            <person name="Toyoda A."/>
            <person name="Nozaki H."/>
        </authorList>
    </citation>
    <scope>NUCLEOTIDE SEQUENCE [LARGE SCALE GENOMIC DNA]</scope>
    <source>
        <strain evidence="1 2">NIES-4017</strain>
    </source>
</reference>
<evidence type="ECO:0008006" key="3">
    <source>
        <dbReference type="Google" id="ProtNLM"/>
    </source>
</evidence>
<comment type="caution">
    <text evidence="1">The sequence shown here is derived from an EMBL/GenBank/DDBJ whole genome shotgun (WGS) entry which is preliminary data.</text>
</comment>
<organism evidence="1 2">
    <name type="scientific">Astrephomene gubernaculifera</name>
    <dbReference type="NCBI Taxonomy" id="47775"/>
    <lineage>
        <taxon>Eukaryota</taxon>
        <taxon>Viridiplantae</taxon>
        <taxon>Chlorophyta</taxon>
        <taxon>core chlorophytes</taxon>
        <taxon>Chlorophyceae</taxon>
        <taxon>CS clade</taxon>
        <taxon>Chlamydomonadales</taxon>
        <taxon>Astrephomenaceae</taxon>
        <taxon>Astrephomene</taxon>
    </lineage>
</organism>
<sequence length="286" mass="30777">PCPEAVNVVTLREPLGRMESALRFIMAFVRGWWKRRDPLVGGKQFDEVFCNTNISFWEALTPPIVDNYIVRSFLGEAGFHTPLGSLTPAHLASARRQLLQWDLVLDLGAGVAASDGMAATGLGWPAAWSRGEDHRLNSTRISEHFNFNYEGCRLSDADWQELARRQGLDVQLYRFGRVLNRLDALWLDMARALGLQPHLPPPLADGEQQQQGPLQGLLQTTAAAAVDGGAAAHAAAQAAAAPPPPRPANATRCGMLWRGSNGSVLARALGLTSAAAAPSLESSSPS</sequence>
<protein>
    <recommendedName>
        <fullName evidence="3">Sulfotransferase</fullName>
    </recommendedName>
</protein>
<evidence type="ECO:0000313" key="2">
    <source>
        <dbReference type="Proteomes" id="UP001054857"/>
    </source>
</evidence>